<evidence type="ECO:0000259" key="14">
    <source>
        <dbReference type="PROSITE" id="PS51504"/>
    </source>
</evidence>
<dbReference type="SUPFAM" id="SSF46785">
    <property type="entry name" value="Winged helix' DNA-binding domain"/>
    <property type="match status" value="1"/>
</dbReference>
<dbReference type="PROSITE" id="PS51504">
    <property type="entry name" value="H15"/>
    <property type="match status" value="1"/>
</dbReference>
<dbReference type="Proteomes" id="UP000593562">
    <property type="component" value="Unassembled WGS sequence"/>
</dbReference>
<dbReference type="InterPro" id="IPR001005">
    <property type="entry name" value="SANT/Myb"/>
</dbReference>
<proteinExistence type="predicted"/>
<dbReference type="PROSITE" id="PS51294">
    <property type="entry name" value="HTH_MYB"/>
    <property type="match status" value="1"/>
</dbReference>
<accession>A0A7J7DQ94</accession>
<dbReference type="Gene3D" id="1.10.10.10">
    <property type="entry name" value="Winged helix-like DNA-binding domain superfamily/Winged helix DNA-binding domain"/>
    <property type="match status" value="1"/>
</dbReference>
<dbReference type="FunFam" id="1.10.246.220:FF:000002">
    <property type="entry name" value="Telomere repeat-binding factor 1"/>
    <property type="match status" value="1"/>
</dbReference>
<keyword evidence="4" id="KW-0805">Transcription regulation</keyword>
<dbReference type="InParanoid" id="A0A7J7DQ94"/>
<keyword evidence="6" id="KW-0238">DNA-binding</keyword>
<dbReference type="InterPro" id="IPR044597">
    <property type="entry name" value="SMH1-6"/>
</dbReference>
<dbReference type="SMART" id="SM00717">
    <property type="entry name" value="SANT"/>
    <property type="match status" value="1"/>
</dbReference>
<dbReference type="Gene3D" id="1.10.246.220">
    <property type="match status" value="1"/>
</dbReference>
<dbReference type="GO" id="GO:0003691">
    <property type="term" value="F:double-stranded telomeric DNA binding"/>
    <property type="evidence" value="ECO:0007669"/>
    <property type="project" value="InterPro"/>
</dbReference>
<evidence type="ECO:0000256" key="6">
    <source>
        <dbReference type="ARBA" id="ARBA00023125"/>
    </source>
</evidence>
<organism evidence="15 16">
    <name type="scientific">Tripterygium wilfordii</name>
    <name type="common">Thunder God vine</name>
    <dbReference type="NCBI Taxonomy" id="458696"/>
    <lineage>
        <taxon>Eukaryota</taxon>
        <taxon>Viridiplantae</taxon>
        <taxon>Streptophyta</taxon>
        <taxon>Embryophyta</taxon>
        <taxon>Tracheophyta</taxon>
        <taxon>Spermatophyta</taxon>
        <taxon>Magnoliopsida</taxon>
        <taxon>eudicotyledons</taxon>
        <taxon>Gunneridae</taxon>
        <taxon>Pentapetalae</taxon>
        <taxon>rosids</taxon>
        <taxon>fabids</taxon>
        <taxon>Celastrales</taxon>
        <taxon>Celastraceae</taxon>
        <taxon>Tripterygium</taxon>
    </lineage>
</organism>
<feature type="domain" description="H15" evidence="14">
    <location>
        <begin position="122"/>
        <end position="190"/>
    </location>
</feature>
<evidence type="ECO:0000256" key="7">
    <source>
        <dbReference type="ARBA" id="ARBA00023163"/>
    </source>
</evidence>
<evidence type="ECO:0000256" key="10">
    <source>
        <dbReference type="ARBA" id="ARBA00053063"/>
    </source>
</evidence>
<comment type="subcellular location">
    <subcellularLocation>
        <location evidence="1">Chromosome</location>
    </subcellularLocation>
    <subcellularLocation>
        <location evidence="2">Nucleus</location>
        <location evidence="2">Nucleolus</location>
    </subcellularLocation>
</comment>
<dbReference type="FunCoup" id="A0A7J7DQ94">
    <property type="interactions" value="1026"/>
</dbReference>
<evidence type="ECO:0000256" key="5">
    <source>
        <dbReference type="ARBA" id="ARBA00023054"/>
    </source>
</evidence>
<protein>
    <recommendedName>
        <fullName evidence="9">MYB transcription factor</fullName>
    </recommendedName>
</protein>
<dbReference type="OrthoDB" id="608866at2759"/>
<evidence type="ECO:0000256" key="11">
    <source>
        <dbReference type="SAM" id="MobiDB-lite"/>
    </source>
</evidence>
<evidence type="ECO:0000256" key="1">
    <source>
        <dbReference type="ARBA" id="ARBA00004286"/>
    </source>
</evidence>
<evidence type="ECO:0000256" key="2">
    <source>
        <dbReference type="ARBA" id="ARBA00004604"/>
    </source>
</evidence>
<feature type="domain" description="HTH myb-type" evidence="13">
    <location>
        <begin position="1"/>
        <end position="31"/>
    </location>
</feature>
<evidence type="ECO:0000256" key="3">
    <source>
        <dbReference type="ARBA" id="ARBA00022454"/>
    </source>
</evidence>
<evidence type="ECO:0000259" key="12">
    <source>
        <dbReference type="PROSITE" id="PS50090"/>
    </source>
</evidence>
<keyword evidence="7" id="KW-0804">Transcription</keyword>
<keyword evidence="3" id="KW-0158">Chromosome</keyword>
<dbReference type="GO" id="GO:0006334">
    <property type="term" value="P:nucleosome assembly"/>
    <property type="evidence" value="ECO:0007669"/>
    <property type="project" value="InterPro"/>
</dbReference>
<keyword evidence="16" id="KW-1185">Reference proteome</keyword>
<evidence type="ECO:0000313" key="16">
    <source>
        <dbReference type="Proteomes" id="UP000593562"/>
    </source>
</evidence>
<dbReference type="PANTHER" id="PTHR46267:SF15">
    <property type="entry name" value="WINGED HELIX-TURN-HELIX TRANSCRIPTION REPRESSOR DNA-BINDING PROTEIN-RELATED"/>
    <property type="match status" value="1"/>
</dbReference>
<gene>
    <name evidence="15" type="ORF">HS088_TW04G00417</name>
</gene>
<reference evidence="15 16" key="1">
    <citation type="journal article" date="2020" name="Nat. Commun.">
        <title>Genome of Tripterygium wilfordii and identification of cytochrome P450 involved in triptolide biosynthesis.</title>
        <authorList>
            <person name="Tu L."/>
            <person name="Su P."/>
            <person name="Zhang Z."/>
            <person name="Gao L."/>
            <person name="Wang J."/>
            <person name="Hu T."/>
            <person name="Zhou J."/>
            <person name="Zhang Y."/>
            <person name="Zhao Y."/>
            <person name="Liu Y."/>
            <person name="Song Y."/>
            <person name="Tong Y."/>
            <person name="Lu Y."/>
            <person name="Yang J."/>
            <person name="Xu C."/>
            <person name="Jia M."/>
            <person name="Peters R.J."/>
            <person name="Huang L."/>
            <person name="Gao W."/>
        </authorList>
    </citation>
    <scope>NUCLEOTIDE SEQUENCE [LARGE SCALE GENOMIC DNA]</scope>
    <source>
        <strain evidence="16">cv. XIE 37</strain>
        <tissue evidence="15">Leaf</tissue>
    </source>
</reference>
<evidence type="ECO:0000256" key="8">
    <source>
        <dbReference type="ARBA" id="ARBA00023242"/>
    </source>
</evidence>
<evidence type="ECO:0000256" key="9">
    <source>
        <dbReference type="ARBA" id="ARBA00032813"/>
    </source>
</evidence>
<dbReference type="InterPro" id="IPR036390">
    <property type="entry name" value="WH_DNA-bd_sf"/>
</dbReference>
<keyword evidence="8" id="KW-0539">Nucleus</keyword>
<comment type="function">
    <text evidence="10">Binds preferentially double-stranded telomeric repeats.</text>
</comment>
<dbReference type="InterPro" id="IPR005818">
    <property type="entry name" value="Histone_H1/H5_H15"/>
</dbReference>
<evidence type="ECO:0000259" key="13">
    <source>
        <dbReference type="PROSITE" id="PS51294"/>
    </source>
</evidence>
<dbReference type="Pfam" id="PF00249">
    <property type="entry name" value="Myb_DNA-binding"/>
    <property type="match status" value="1"/>
</dbReference>
<dbReference type="GO" id="GO:0005730">
    <property type="term" value="C:nucleolus"/>
    <property type="evidence" value="ECO:0007669"/>
    <property type="project" value="UniProtKB-SubCell"/>
</dbReference>
<evidence type="ECO:0000256" key="4">
    <source>
        <dbReference type="ARBA" id="ARBA00023015"/>
    </source>
</evidence>
<dbReference type="Pfam" id="PF00538">
    <property type="entry name" value="Linker_histone"/>
    <property type="match status" value="1"/>
</dbReference>
<comment type="caution">
    <text evidence="15">The sequence shown here is derived from an EMBL/GenBank/DDBJ whole genome shotgun (WGS) entry which is preliminary data.</text>
</comment>
<dbReference type="PROSITE" id="PS50090">
    <property type="entry name" value="MYB_LIKE"/>
    <property type="match status" value="1"/>
</dbReference>
<dbReference type="InterPro" id="IPR009057">
    <property type="entry name" value="Homeodomain-like_sf"/>
</dbReference>
<dbReference type="InterPro" id="IPR036388">
    <property type="entry name" value="WH-like_DNA-bd_sf"/>
</dbReference>
<name>A0A7J7DQ94_TRIWF</name>
<dbReference type="CDD" id="cd11660">
    <property type="entry name" value="SANT_TRF"/>
    <property type="match status" value="1"/>
</dbReference>
<dbReference type="GO" id="GO:0000786">
    <property type="term" value="C:nucleosome"/>
    <property type="evidence" value="ECO:0007669"/>
    <property type="project" value="InterPro"/>
</dbReference>
<dbReference type="InterPro" id="IPR017930">
    <property type="entry name" value="Myb_dom"/>
</dbReference>
<dbReference type="SUPFAM" id="SSF46689">
    <property type="entry name" value="Homeodomain-like"/>
    <property type="match status" value="1"/>
</dbReference>
<feature type="domain" description="Myb-like" evidence="12">
    <location>
        <begin position="5"/>
        <end position="57"/>
    </location>
</feature>
<dbReference type="PANTHER" id="PTHR46267">
    <property type="entry name" value="SINGLE MYB HISTONE 4"/>
    <property type="match status" value="1"/>
</dbReference>
<sequence length="283" mass="30736">MGNPKQKWTTEEEEALIAGVAKHGTGKWKNIQRDPEFHPFLSSRSNIDLKDKWRNMSVNANGQGSREKSRAPKPKVGTDAPTPAAALVSNPQTSDPTASVARDALADPVVDDLLKSSGNGKDASRYNALIFEALSSLNEPNGSGISAIISYIEQRQEVPPNFRRLLSSRLRRMVAQEKLVKVENGYKLKNASFGGKTPGINLKEVGPRQLQSTGFITSNDTVEEAASAAAYRIAEAENKAFVASEAVKEAERVSKLAEDTDSLLQLAKEIFEKCSRGEIVLVA</sequence>
<keyword evidence="5" id="KW-0175">Coiled coil</keyword>
<dbReference type="SMART" id="SM00526">
    <property type="entry name" value="H15"/>
    <property type="match status" value="1"/>
</dbReference>
<evidence type="ECO:0000313" key="15">
    <source>
        <dbReference type="EMBL" id="KAF5748463.1"/>
    </source>
</evidence>
<dbReference type="EMBL" id="JAAARO010000004">
    <property type="protein sequence ID" value="KAF5748463.1"/>
    <property type="molecule type" value="Genomic_DNA"/>
</dbReference>
<feature type="region of interest" description="Disordered" evidence="11">
    <location>
        <begin position="52"/>
        <end position="99"/>
    </location>
</feature>
<dbReference type="AlphaFoldDB" id="A0A7J7DQ94"/>
<dbReference type="FunFam" id="1.10.10.60:FF:000168">
    <property type="entry name" value="Telomere repeat-binding factor 1"/>
    <property type="match status" value="1"/>
</dbReference>